<sequence length="142" mass="16211">MVELGNKATLITLFRHYKKFGDWITDDDLCELHFDVISSKLFNVHDKIDIIKILFAYGKDINYIGERGENDGYSALSLIKNIDDDNLLLIKFLLEKGAEYDCGFEGGDSLISRAIRSDNAKALNYLLNYVKLHSQKDKSKTN</sequence>
<evidence type="ECO:0000313" key="1">
    <source>
        <dbReference type="EMBL" id="ORX47821.1"/>
    </source>
</evidence>
<reference evidence="1 2" key="2">
    <citation type="submission" date="2016-08" db="EMBL/GenBank/DDBJ databases">
        <title>Pervasive Adenine N6-methylation of Active Genes in Fungi.</title>
        <authorList>
            <consortium name="DOE Joint Genome Institute"/>
            <person name="Mondo S.J."/>
            <person name="Dannebaum R.O."/>
            <person name="Kuo R.C."/>
            <person name="Labutti K."/>
            <person name="Haridas S."/>
            <person name="Kuo A."/>
            <person name="Salamov A."/>
            <person name="Ahrendt S.R."/>
            <person name="Lipzen A."/>
            <person name="Sullivan W."/>
            <person name="Andreopoulos W.B."/>
            <person name="Clum A."/>
            <person name="Lindquist E."/>
            <person name="Daum C."/>
            <person name="Ramamoorthy G.K."/>
            <person name="Gryganskyi A."/>
            <person name="Culley D."/>
            <person name="Magnuson J.K."/>
            <person name="James T.Y."/>
            <person name="O'Malley M.A."/>
            <person name="Stajich J.E."/>
            <person name="Spatafora J.W."/>
            <person name="Visel A."/>
            <person name="Grigoriev I.V."/>
        </authorList>
    </citation>
    <scope>NUCLEOTIDE SEQUENCE [LARGE SCALE GENOMIC DNA]</scope>
    <source>
        <strain evidence="2">finn</strain>
    </source>
</reference>
<dbReference type="InterPro" id="IPR036770">
    <property type="entry name" value="Ankyrin_rpt-contain_sf"/>
</dbReference>
<dbReference type="Proteomes" id="UP000193719">
    <property type="component" value="Unassembled WGS sequence"/>
</dbReference>
<dbReference type="AlphaFoldDB" id="A0A1Y1V5J1"/>
<reference evidence="1 2" key="1">
    <citation type="submission" date="2016-08" db="EMBL/GenBank/DDBJ databases">
        <title>Genomes of anaerobic fungi encode conserved fungal cellulosomes for biomass hydrolysis.</title>
        <authorList>
            <consortium name="DOE Joint Genome Institute"/>
            <person name="Haitjema C.H."/>
            <person name="Gilmore S.P."/>
            <person name="Henske J.K."/>
            <person name="Solomon K.V."/>
            <person name="De Groot R."/>
            <person name="Kuo A."/>
            <person name="Mondo S.J."/>
            <person name="Salamov A.A."/>
            <person name="Labutti K."/>
            <person name="Zhao Z."/>
            <person name="Chiniquy J."/>
            <person name="Barry K."/>
            <person name="Brewer H.M."/>
            <person name="Purvine S.O."/>
            <person name="Wright A.T."/>
            <person name="Boxma B."/>
            <person name="Van Alen T."/>
            <person name="Hackstein J.H."/>
            <person name="Baker S.E."/>
            <person name="Grigoriev I.V."/>
            <person name="O'Malley M.A."/>
        </authorList>
    </citation>
    <scope>NUCLEOTIDE SEQUENCE [LARGE SCALE GENOMIC DNA]</scope>
    <source>
        <strain evidence="2">finn</strain>
    </source>
</reference>
<dbReference type="Gene3D" id="1.25.40.20">
    <property type="entry name" value="Ankyrin repeat-containing domain"/>
    <property type="match status" value="1"/>
</dbReference>
<gene>
    <name evidence="1" type="ORF">BCR36DRAFT_371462</name>
</gene>
<keyword evidence="2" id="KW-1185">Reference proteome</keyword>
<name>A0A1Y1V5J1_9FUNG</name>
<accession>A0A1Y1V5J1</accession>
<dbReference type="EMBL" id="MCFH01000029">
    <property type="protein sequence ID" value="ORX47821.1"/>
    <property type="molecule type" value="Genomic_DNA"/>
</dbReference>
<proteinExistence type="predicted"/>
<organism evidence="1 2">
    <name type="scientific">Piromyces finnis</name>
    <dbReference type="NCBI Taxonomy" id="1754191"/>
    <lineage>
        <taxon>Eukaryota</taxon>
        <taxon>Fungi</taxon>
        <taxon>Fungi incertae sedis</taxon>
        <taxon>Chytridiomycota</taxon>
        <taxon>Chytridiomycota incertae sedis</taxon>
        <taxon>Neocallimastigomycetes</taxon>
        <taxon>Neocallimastigales</taxon>
        <taxon>Neocallimastigaceae</taxon>
        <taxon>Piromyces</taxon>
    </lineage>
</organism>
<dbReference type="SUPFAM" id="SSF48403">
    <property type="entry name" value="Ankyrin repeat"/>
    <property type="match status" value="1"/>
</dbReference>
<comment type="caution">
    <text evidence="1">The sequence shown here is derived from an EMBL/GenBank/DDBJ whole genome shotgun (WGS) entry which is preliminary data.</text>
</comment>
<protein>
    <submittedName>
        <fullName evidence="1">Uncharacterized protein</fullName>
    </submittedName>
</protein>
<evidence type="ECO:0000313" key="2">
    <source>
        <dbReference type="Proteomes" id="UP000193719"/>
    </source>
</evidence>